<dbReference type="OrthoDB" id="382863at2759"/>
<sequence>MRRMDRWCKERPGLAQTSAVIGHAYVQPAYLLTESCKDAPLPPLLQQHSRIPGHIHHSSTSHMEHDHKPAKGPLGNLIYCKASPHWNTHFLNELAQRLRDCQSIRLVSEPVSEMQDRYKGHLAPDELSVDHYRTLMALYGQLDLAPAPLSKEPLLSTAQAVHRRFSRSELAPPSSLNTPAIQGTLTRSAALSRLPPRKALPNMSSQLPRPCVALPHGGRTSLYTDSFTVPAYLPKLSTSAADHDAAKSRNEGSRGLRQHVMEVPKMYGTENQTYGKGKMVLV</sequence>
<dbReference type="Proteomes" id="UP001501920">
    <property type="component" value="Chromosome 14"/>
</dbReference>
<dbReference type="OMA" id="LTSHTEH"/>
<name>A0A3B4CKA8_PYGNA</name>
<proteinExistence type="predicted"/>
<dbReference type="InterPro" id="IPR053347">
    <property type="entry name" value="Axonemal_MT_stabilizer"/>
</dbReference>
<dbReference type="GeneTree" id="ENSGT00940000178247"/>
<evidence type="ECO:0000313" key="1">
    <source>
        <dbReference type="Ensembl" id="ENSPNAP00000011803.2"/>
    </source>
</evidence>
<accession>A0A3B4CKA8</accession>
<dbReference type="AlphaFoldDB" id="A0A3B4CKA8"/>
<dbReference type="CTD" id="101059948"/>
<organism evidence="1 2">
    <name type="scientific">Pygocentrus nattereri</name>
    <name type="common">Red-bellied piranha</name>
    <dbReference type="NCBI Taxonomy" id="42514"/>
    <lineage>
        <taxon>Eukaryota</taxon>
        <taxon>Metazoa</taxon>
        <taxon>Chordata</taxon>
        <taxon>Craniata</taxon>
        <taxon>Vertebrata</taxon>
        <taxon>Euteleostomi</taxon>
        <taxon>Actinopterygii</taxon>
        <taxon>Neopterygii</taxon>
        <taxon>Teleostei</taxon>
        <taxon>Ostariophysi</taxon>
        <taxon>Characiformes</taxon>
        <taxon>Characoidei</taxon>
        <taxon>Pygocentrus</taxon>
    </lineage>
</organism>
<reference evidence="1" key="2">
    <citation type="submission" date="2025-08" db="UniProtKB">
        <authorList>
            <consortium name="Ensembl"/>
        </authorList>
    </citation>
    <scope>IDENTIFICATION</scope>
</reference>
<dbReference type="PANTHER" id="PTHR37404">
    <property type="entry name" value="HCG1796489"/>
    <property type="match status" value="1"/>
</dbReference>
<dbReference type="Ensembl" id="ENSPNAT00000018875.2">
    <property type="protein sequence ID" value="ENSPNAP00000011803.2"/>
    <property type="gene ID" value="ENSPNAG00000017481.2"/>
</dbReference>
<reference evidence="1 2" key="1">
    <citation type="submission" date="2020-10" db="EMBL/GenBank/DDBJ databases">
        <title>Pygocentrus nattereri (red-bellied piranha) genome, fPygNat1, primary haplotype.</title>
        <authorList>
            <person name="Myers G."/>
            <person name="Meyer A."/>
            <person name="Karagic N."/>
            <person name="Pippel M."/>
            <person name="Winkler S."/>
            <person name="Tracey A."/>
            <person name="Wood J."/>
            <person name="Formenti G."/>
            <person name="Howe K."/>
            <person name="Fedrigo O."/>
            <person name="Jarvis E.D."/>
        </authorList>
    </citation>
    <scope>NUCLEOTIDE SEQUENCE [LARGE SCALE GENOMIC DNA]</scope>
</reference>
<evidence type="ECO:0000313" key="2">
    <source>
        <dbReference type="Proteomes" id="UP001501920"/>
    </source>
</evidence>
<reference evidence="1" key="3">
    <citation type="submission" date="2025-09" db="UniProtKB">
        <authorList>
            <consortium name="Ensembl"/>
        </authorList>
    </citation>
    <scope>IDENTIFICATION</scope>
</reference>
<dbReference type="GeneID" id="108427326"/>
<protein>
    <submittedName>
        <fullName evidence="1">Uncharacterized protein</fullName>
    </submittedName>
</protein>
<dbReference type="PANTHER" id="PTHR37404:SF1">
    <property type="entry name" value="HCG1796489"/>
    <property type="match status" value="1"/>
</dbReference>
<dbReference type="RefSeq" id="XP_017552869.2">
    <property type="nucleotide sequence ID" value="XM_017697380.2"/>
</dbReference>
<keyword evidence="2" id="KW-1185">Reference proteome</keyword>